<gene>
    <name evidence="2" type="ORF">MTUNDRAET4_1608</name>
</gene>
<sequence length="404" mass="43902">MIARIEDQPAPDFNVGRRLDRDLHEEPVARGGRQFECLFLLDPIPVREDLHIWKLVDAIEGGDIALRHQPQKKRMHLRASPVDLIEKENGKFLGLAQHCGGLDPRPPVVREIGMIEQITRHHVDSALDPLIGAADATRDGAQKRRLPDPDVAGEEHVSTREDRYHHQPDRARLADNDLPDAGFEIKRGGAPAAQHRSDGESIVHRHLLRSSFVINVFKERQRAAVRHIGEEGAQIPPDRGLVKPLVRVSGVRDIVRRIFGSFLGNLVDFVDKLAGLAEVRDAFGVARLHLALGRILFGDFGGVELWVVFAAGDLCRVAGLRLPAIAGRLAVGAVISGGGSSHAGGGESGEAERSGYASDLHESFPPLVVGSATLSGGFRFLLIGRYFLSAHMPGASSANFSPSL</sequence>
<protein>
    <submittedName>
        <fullName evidence="2">Uncharacterized protein</fullName>
    </submittedName>
</protein>
<reference evidence="2 3" key="1">
    <citation type="submission" date="2019-03" db="EMBL/GenBank/DDBJ databases">
        <authorList>
            <person name="Kox A.R. M."/>
        </authorList>
    </citation>
    <scope>NUCLEOTIDE SEQUENCE [LARGE SCALE GENOMIC DNA]</scope>
    <source>
        <strain evidence="2">MTUNDRAET4 annotated genome</strain>
    </source>
</reference>
<evidence type="ECO:0000313" key="2">
    <source>
        <dbReference type="EMBL" id="VFU08501.1"/>
    </source>
</evidence>
<organism evidence="2 3">
    <name type="scientific">Methylocella tundrae</name>
    <dbReference type="NCBI Taxonomy" id="227605"/>
    <lineage>
        <taxon>Bacteria</taxon>
        <taxon>Pseudomonadati</taxon>
        <taxon>Pseudomonadota</taxon>
        <taxon>Alphaproteobacteria</taxon>
        <taxon>Hyphomicrobiales</taxon>
        <taxon>Beijerinckiaceae</taxon>
        <taxon>Methylocella</taxon>
    </lineage>
</organism>
<dbReference type="EMBL" id="LR536450">
    <property type="protein sequence ID" value="VFU08501.1"/>
    <property type="molecule type" value="Genomic_DNA"/>
</dbReference>
<dbReference type="KEGG" id="mtun:MTUNDRAET4_1608"/>
<accession>A0A4U8Z0N3</accession>
<dbReference type="AlphaFoldDB" id="A0A4U8Z0N3"/>
<evidence type="ECO:0000313" key="3">
    <source>
        <dbReference type="Proteomes" id="UP000294360"/>
    </source>
</evidence>
<proteinExistence type="predicted"/>
<dbReference type="Proteomes" id="UP000294360">
    <property type="component" value="Chromosome"/>
</dbReference>
<feature type="region of interest" description="Disordered" evidence="1">
    <location>
        <begin position="137"/>
        <end position="167"/>
    </location>
</feature>
<name>A0A4U8Z0N3_METTU</name>
<evidence type="ECO:0000256" key="1">
    <source>
        <dbReference type="SAM" id="MobiDB-lite"/>
    </source>
</evidence>